<dbReference type="PANTHER" id="PTHR40396">
    <property type="entry name" value="ATPASE-LIKE PROTEIN"/>
    <property type="match status" value="1"/>
</dbReference>
<dbReference type="GO" id="GO:0016887">
    <property type="term" value="F:ATP hydrolysis activity"/>
    <property type="evidence" value="ECO:0007669"/>
    <property type="project" value="InterPro"/>
</dbReference>
<dbReference type="RefSeq" id="WP_218902765.1">
    <property type="nucleotide sequence ID" value="NZ_JACCFK010000001.1"/>
</dbReference>
<name>A0A853B1P7_9PSEU</name>
<dbReference type="InterPro" id="IPR027417">
    <property type="entry name" value="P-loop_NTPase"/>
</dbReference>
<dbReference type="EMBL" id="JACCFK010000001">
    <property type="protein sequence ID" value="NYI88754.1"/>
    <property type="molecule type" value="Genomic_DNA"/>
</dbReference>
<feature type="domain" description="ATPase AAA-type core" evidence="1">
    <location>
        <begin position="14"/>
        <end position="313"/>
    </location>
</feature>
<dbReference type="InterPro" id="IPR003959">
    <property type="entry name" value="ATPase_AAA_core"/>
</dbReference>
<proteinExistence type="predicted"/>
<evidence type="ECO:0000313" key="2">
    <source>
        <dbReference type="EMBL" id="NYI88754.1"/>
    </source>
</evidence>
<dbReference type="AlphaFoldDB" id="A0A853B1P7"/>
<comment type="caution">
    <text evidence="2">The sequence shown here is derived from an EMBL/GenBank/DDBJ whole genome shotgun (WGS) entry which is preliminary data.</text>
</comment>
<gene>
    <name evidence="2" type="ORF">HNR02_002077</name>
</gene>
<dbReference type="PANTHER" id="PTHR40396:SF1">
    <property type="entry name" value="ATPASE AAA-TYPE CORE DOMAIN-CONTAINING PROTEIN"/>
    <property type="match status" value="1"/>
</dbReference>
<accession>A0A853B1P7</accession>
<organism evidence="2 3">
    <name type="scientific">Amycolatopsis endophytica</name>
    <dbReference type="NCBI Taxonomy" id="860233"/>
    <lineage>
        <taxon>Bacteria</taxon>
        <taxon>Bacillati</taxon>
        <taxon>Actinomycetota</taxon>
        <taxon>Actinomycetes</taxon>
        <taxon>Pseudonocardiales</taxon>
        <taxon>Pseudonocardiaceae</taxon>
        <taxon>Amycolatopsis</taxon>
    </lineage>
</organism>
<dbReference type="Gene3D" id="3.40.50.300">
    <property type="entry name" value="P-loop containing nucleotide triphosphate hydrolases"/>
    <property type="match status" value="1"/>
</dbReference>
<reference evidence="2 3" key="1">
    <citation type="submission" date="2020-07" db="EMBL/GenBank/DDBJ databases">
        <title>Sequencing the genomes of 1000 actinobacteria strains.</title>
        <authorList>
            <person name="Klenk H.-P."/>
        </authorList>
    </citation>
    <scope>NUCLEOTIDE SEQUENCE [LARGE SCALE GENOMIC DNA]</scope>
    <source>
        <strain evidence="2 3">DSM 104006</strain>
    </source>
</reference>
<sequence>MPAKTSERAAVVPVTAVYGANASGKSSLLDGLRFMRRAVVESFQQWDAEGSVPRFPFRLAPGSREQPSVFAVEIVVDGVPYDYGFRLDDERILEEWLYSYPEKRPRLLFERTEDRLRFGSTVSGELKSRLTLLGELTRPNSLFLSTCAQVQMAELMPVYRWFRFQLKMRMSATYSTRRAVDYVVNLRARKPQLLERLVELLRVADVGITGFAVEETEDPARQVAEKRRELHFLHGQEDERFTLEEESAGTRSWLALLPIVLEALDDGHVVAVDEIDTSLHPLLTVQLVNLFRNPDVNQNGAQLIFTSHDSSLLGPLLGQRALERDEIWFVEKQGDGASSLYPLSDFKPREEHNNERRYLGGSYGAVPVLDPDDFAEAVRPR</sequence>
<dbReference type="GO" id="GO:0005524">
    <property type="term" value="F:ATP binding"/>
    <property type="evidence" value="ECO:0007669"/>
    <property type="project" value="InterPro"/>
</dbReference>
<evidence type="ECO:0000259" key="1">
    <source>
        <dbReference type="Pfam" id="PF13304"/>
    </source>
</evidence>
<dbReference type="Proteomes" id="UP000549616">
    <property type="component" value="Unassembled WGS sequence"/>
</dbReference>
<dbReference type="Pfam" id="PF13304">
    <property type="entry name" value="AAA_21"/>
    <property type="match status" value="1"/>
</dbReference>
<protein>
    <recommendedName>
        <fullName evidence="1">ATPase AAA-type core domain-containing protein</fullName>
    </recommendedName>
</protein>
<evidence type="ECO:0000313" key="3">
    <source>
        <dbReference type="Proteomes" id="UP000549616"/>
    </source>
</evidence>
<keyword evidence="3" id="KW-1185">Reference proteome</keyword>
<dbReference type="SUPFAM" id="SSF52540">
    <property type="entry name" value="P-loop containing nucleoside triphosphate hydrolases"/>
    <property type="match status" value="1"/>
</dbReference>